<dbReference type="InterPro" id="IPR037402">
    <property type="entry name" value="YidZ_PBP2"/>
</dbReference>
<dbReference type="InterPro" id="IPR036388">
    <property type="entry name" value="WH-like_DNA-bd_sf"/>
</dbReference>
<dbReference type="SUPFAM" id="SSF46785">
    <property type="entry name" value="Winged helix' DNA-binding domain"/>
    <property type="match status" value="1"/>
</dbReference>
<keyword evidence="3" id="KW-0805">Transcription regulation</keyword>
<evidence type="ECO:0000256" key="1">
    <source>
        <dbReference type="ARBA" id="ARBA00009437"/>
    </source>
</evidence>
<keyword evidence="5" id="KW-0804">Transcription</keyword>
<name>A0A327JRU8_9BRAD</name>
<comment type="caution">
    <text evidence="7">The sequence shown here is derived from an EMBL/GenBank/DDBJ whole genome shotgun (WGS) entry which is preliminary data.</text>
</comment>
<organism evidence="7 8">
    <name type="scientific">Rhodoplanes elegans</name>
    <dbReference type="NCBI Taxonomy" id="29408"/>
    <lineage>
        <taxon>Bacteria</taxon>
        <taxon>Pseudomonadati</taxon>
        <taxon>Pseudomonadota</taxon>
        <taxon>Alphaproteobacteria</taxon>
        <taxon>Hyphomicrobiales</taxon>
        <taxon>Nitrobacteraceae</taxon>
        <taxon>Rhodoplanes</taxon>
    </lineage>
</organism>
<feature type="domain" description="HTH lysR-type" evidence="6">
    <location>
        <begin position="12"/>
        <end position="69"/>
    </location>
</feature>
<evidence type="ECO:0000256" key="5">
    <source>
        <dbReference type="ARBA" id="ARBA00023163"/>
    </source>
</evidence>
<dbReference type="SUPFAM" id="SSF53850">
    <property type="entry name" value="Periplasmic binding protein-like II"/>
    <property type="match status" value="1"/>
</dbReference>
<evidence type="ECO:0000313" key="7">
    <source>
        <dbReference type="EMBL" id="RAI29220.1"/>
    </source>
</evidence>
<evidence type="ECO:0000259" key="6">
    <source>
        <dbReference type="PROSITE" id="PS50931"/>
    </source>
</evidence>
<dbReference type="GO" id="GO:0003677">
    <property type="term" value="F:DNA binding"/>
    <property type="evidence" value="ECO:0007669"/>
    <property type="project" value="UniProtKB-KW"/>
</dbReference>
<evidence type="ECO:0000256" key="2">
    <source>
        <dbReference type="ARBA" id="ARBA00022458"/>
    </source>
</evidence>
<dbReference type="Pfam" id="PF00126">
    <property type="entry name" value="HTH_1"/>
    <property type="match status" value="1"/>
</dbReference>
<evidence type="ECO:0000313" key="8">
    <source>
        <dbReference type="Proteomes" id="UP000248863"/>
    </source>
</evidence>
<protein>
    <recommendedName>
        <fullName evidence="6">HTH lysR-type domain-containing protein</fullName>
    </recommendedName>
</protein>
<evidence type="ECO:0000256" key="4">
    <source>
        <dbReference type="ARBA" id="ARBA00023125"/>
    </source>
</evidence>
<dbReference type="PANTHER" id="PTHR30118:SF15">
    <property type="entry name" value="TRANSCRIPTIONAL REGULATORY PROTEIN"/>
    <property type="match status" value="1"/>
</dbReference>
<proteinExistence type="inferred from homology"/>
<dbReference type="Proteomes" id="UP000248863">
    <property type="component" value="Unassembled WGS sequence"/>
</dbReference>
<comment type="similarity">
    <text evidence="1">Belongs to the LysR transcriptional regulatory family.</text>
</comment>
<evidence type="ECO:0000256" key="3">
    <source>
        <dbReference type="ARBA" id="ARBA00023015"/>
    </source>
</evidence>
<dbReference type="Gene3D" id="3.40.190.10">
    <property type="entry name" value="Periplasmic binding protein-like II"/>
    <property type="match status" value="2"/>
</dbReference>
<keyword evidence="4" id="KW-0238">DNA-binding</keyword>
<dbReference type="PANTHER" id="PTHR30118">
    <property type="entry name" value="HTH-TYPE TRANSCRIPTIONAL REGULATOR LEUO-RELATED"/>
    <property type="match status" value="1"/>
</dbReference>
<accession>A0A327JRU8</accession>
<dbReference type="PROSITE" id="PS50931">
    <property type="entry name" value="HTH_LYSR"/>
    <property type="match status" value="1"/>
</dbReference>
<dbReference type="RefSeq" id="WP_111360493.1">
    <property type="nucleotide sequence ID" value="NZ_NHSK01000060.1"/>
</dbReference>
<dbReference type="Gene3D" id="1.10.10.10">
    <property type="entry name" value="Winged helix-like DNA-binding domain superfamily/Winged helix DNA-binding domain"/>
    <property type="match status" value="1"/>
</dbReference>
<dbReference type="InterPro" id="IPR005119">
    <property type="entry name" value="LysR_subst-bd"/>
</dbReference>
<dbReference type="InterPro" id="IPR036390">
    <property type="entry name" value="WH_DNA-bd_sf"/>
</dbReference>
<dbReference type="AlphaFoldDB" id="A0A327JRU8"/>
<dbReference type="GO" id="GO:0003700">
    <property type="term" value="F:DNA-binding transcription factor activity"/>
    <property type="evidence" value="ECO:0007669"/>
    <property type="project" value="InterPro"/>
</dbReference>
<dbReference type="EMBL" id="NPEU01000703">
    <property type="protein sequence ID" value="RAI29220.1"/>
    <property type="molecule type" value="Genomic_DNA"/>
</dbReference>
<dbReference type="PRINTS" id="PR00039">
    <property type="entry name" value="HTHLYSR"/>
</dbReference>
<sequence length="310" mass="34252">MNMEAAVPRADFDLNLLRVLDVLLAERSVTRAGDALARSQPAVSNALARLRAALGDELLARGPDGLVPTPRAKALRAPLREAMALVDEILSEGVFDPAAATDVFRISTPDRQSLAVVPALVERLQRFAPQAALHVMTADRQHALDLLEQDRTDLAIGSIDVTPRHLRHEHLIDETLHCVLRPDHPLIRRKARLDIDGLLAYPHVVVSATGARTAIFDDLLTTHGHARRALVTVSNFTAVPQLLAGSDMIGVFTQLAADVFRRRFGLATRPVPLDVGRLAIRMVWHARHDRDQAHAWLRDQIRAVYREVAK</sequence>
<keyword evidence="2" id="KW-0536">Nodulation</keyword>
<dbReference type="Pfam" id="PF03466">
    <property type="entry name" value="LysR_substrate"/>
    <property type="match status" value="1"/>
</dbReference>
<dbReference type="InterPro" id="IPR000847">
    <property type="entry name" value="LysR_HTH_N"/>
</dbReference>
<dbReference type="InterPro" id="IPR050389">
    <property type="entry name" value="LysR-type_TF"/>
</dbReference>
<dbReference type="CDD" id="cd08417">
    <property type="entry name" value="PBP2_Nitroaromatics_like"/>
    <property type="match status" value="1"/>
</dbReference>
<reference evidence="7 8" key="1">
    <citation type="submission" date="2017-07" db="EMBL/GenBank/DDBJ databases">
        <title>Draft Genome Sequences of Select Purple Nonsulfur Bacteria.</title>
        <authorList>
            <person name="Lasarre B."/>
            <person name="Mckinlay J.B."/>
        </authorList>
    </citation>
    <scope>NUCLEOTIDE SEQUENCE [LARGE SCALE GENOMIC DNA]</scope>
    <source>
        <strain evidence="7 8">DSM 11907</strain>
    </source>
</reference>
<dbReference type="OrthoDB" id="8339333at2"/>
<gene>
    <name evidence="7" type="ORF">CH338_28760</name>
</gene>
<keyword evidence="8" id="KW-1185">Reference proteome</keyword>